<dbReference type="SMART" id="SM00355">
    <property type="entry name" value="ZnF_C2H2"/>
    <property type="match status" value="3"/>
</dbReference>
<feature type="region of interest" description="Disordered" evidence="2">
    <location>
        <begin position="244"/>
        <end position="292"/>
    </location>
</feature>
<evidence type="ECO:0000256" key="2">
    <source>
        <dbReference type="SAM" id="MobiDB-lite"/>
    </source>
</evidence>
<keyword evidence="1" id="KW-0479">Metal-binding</keyword>
<dbReference type="AlphaFoldDB" id="A0AAV5A0W8"/>
<feature type="compositionally biased region" description="Polar residues" evidence="2">
    <location>
        <begin position="28"/>
        <end position="37"/>
    </location>
</feature>
<evidence type="ECO:0000259" key="3">
    <source>
        <dbReference type="PROSITE" id="PS50157"/>
    </source>
</evidence>
<dbReference type="InterPro" id="IPR013087">
    <property type="entry name" value="Znf_C2H2_type"/>
</dbReference>
<dbReference type="PROSITE" id="PS50157">
    <property type="entry name" value="ZINC_FINGER_C2H2_2"/>
    <property type="match status" value="1"/>
</dbReference>
<accession>A0AAV5A0W8</accession>
<proteinExistence type="predicted"/>
<comment type="caution">
    <text evidence="4">The sequence shown here is derived from an EMBL/GenBank/DDBJ whole genome shotgun (WGS) entry which is preliminary data.</text>
</comment>
<feature type="compositionally biased region" description="Polar residues" evidence="2">
    <location>
        <begin position="265"/>
        <end position="274"/>
    </location>
</feature>
<name>A0AAV5A0W8_9AGAM</name>
<sequence length="323" mass="36756">MATYPPLFARPPLEMHKYLTNMIEESRSTTTKSSPAQNDYGKSGSLHDDEGEGDVKLLTVLEKVKRSLPCGWSDCSSNLASVENLKKHLRKRHCQPSPPEAMKLTSSSRPYRCRYDSCQNKLFYDSSALFEHALETHIYPLRLRCPIPRCKYKAQNFGFLVQHFATVHNTIAEELPRSVIMPISTGKLPMLPSVPDQEIRILTDLPMVKPNPSFNSLKATRNMKNVLEYAALIEFDDEDDIPSSPFTRIKIPQNSDYQKVRPTPRSENSSSPYPSRTFPGLDDLPPLESGSGPSFGYLVWKRRFEEAEKTGKHPFAYSSKRRK</sequence>
<reference evidence="4" key="1">
    <citation type="submission" date="2021-10" db="EMBL/GenBank/DDBJ databases">
        <title>De novo Genome Assembly of Clathrus columnatus (Basidiomycota, Fungi) Using Illumina and Nanopore Sequence Data.</title>
        <authorList>
            <person name="Ogiso-Tanaka E."/>
            <person name="Itagaki H."/>
            <person name="Hosoya T."/>
            <person name="Hosaka K."/>
        </authorList>
    </citation>
    <scope>NUCLEOTIDE SEQUENCE</scope>
    <source>
        <strain evidence="4">MO-923</strain>
    </source>
</reference>
<dbReference type="EMBL" id="BPWL01000001">
    <property type="protein sequence ID" value="GJJ06268.1"/>
    <property type="molecule type" value="Genomic_DNA"/>
</dbReference>
<keyword evidence="1" id="KW-0863">Zinc-finger</keyword>
<dbReference type="Proteomes" id="UP001050691">
    <property type="component" value="Unassembled WGS sequence"/>
</dbReference>
<evidence type="ECO:0000313" key="5">
    <source>
        <dbReference type="Proteomes" id="UP001050691"/>
    </source>
</evidence>
<gene>
    <name evidence="4" type="ORF">Clacol_000459</name>
</gene>
<keyword evidence="1" id="KW-0862">Zinc</keyword>
<evidence type="ECO:0000313" key="4">
    <source>
        <dbReference type="EMBL" id="GJJ06268.1"/>
    </source>
</evidence>
<protein>
    <recommendedName>
        <fullName evidence="3">C2H2-type domain-containing protein</fullName>
    </recommendedName>
</protein>
<feature type="domain" description="C2H2-type" evidence="3">
    <location>
        <begin position="68"/>
        <end position="98"/>
    </location>
</feature>
<organism evidence="4 5">
    <name type="scientific">Clathrus columnatus</name>
    <dbReference type="NCBI Taxonomy" id="1419009"/>
    <lineage>
        <taxon>Eukaryota</taxon>
        <taxon>Fungi</taxon>
        <taxon>Dikarya</taxon>
        <taxon>Basidiomycota</taxon>
        <taxon>Agaricomycotina</taxon>
        <taxon>Agaricomycetes</taxon>
        <taxon>Phallomycetidae</taxon>
        <taxon>Phallales</taxon>
        <taxon>Clathraceae</taxon>
        <taxon>Clathrus</taxon>
    </lineage>
</organism>
<dbReference type="Gene3D" id="3.30.160.60">
    <property type="entry name" value="Classic Zinc Finger"/>
    <property type="match status" value="1"/>
</dbReference>
<keyword evidence="5" id="KW-1185">Reference proteome</keyword>
<dbReference type="GO" id="GO:0008270">
    <property type="term" value="F:zinc ion binding"/>
    <property type="evidence" value="ECO:0007669"/>
    <property type="project" value="UniProtKB-KW"/>
</dbReference>
<evidence type="ECO:0000256" key="1">
    <source>
        <dbReference type="PROSITE-ProRule" id="PRU00042"/>
    </source>
</evidence>
<feature type="region of interest" description="Disordered" evidence="2">
    <location>
        <begin position="25"/>
        <end position="51"/>
    </location>
</feature>
<dbReference type="PROSITE" id="PS00028">
    <property type="entry name" value="ZINC_FINGER_C2H2_1"/>
    <property type="match status" value="1"/>
</dbReference>